<feature type="signal peptide" evidence="3">
    <location>
        <begin position="1"/>
        <end position="25"/>
    </location>
</feature>
<feature type="region of interest" description="Disordered" evidence="1">
    <location>
        <begin position="429"/>
        <end position="455"/>
    </location>
</feature>
<reference evidence="5 6" key="1">
    <citation type="submission" date="2015-07" db="EMBL/GenBank/DDBJ databases">
        <title>Comparative genomics of the Sigatoka disease complex on banana suggests a link between parallel evolutionary changes in Pseudocercospora fijiensis and Pseudocercospora eumusae and increased virulence on the banana host.</title>
        <authorList>
            <person name="Chang T.-C."/>
            <person name="Salvucci A."/>
            <person name="Crous P.W."/>
            <person name="Stergiopoulos I."/>
        </authorList>
    </citation>
    <scope>NUCLEOTIDE SEQUENCE [LARGE SCALE GENOMIC DNA]</scope>
    <source>
        <strain evidence="5 6">CBS 116634</strain>
    </source>
</reference>
<dbReference type="InterPro" id="IPR015919">
    <property type="entry name" value="Cadherin-like_sf"/>
</dbReference>
<keyword evidence="2" id="KW-1133">Transmembrane helix</keyword>
<name>A0A139IS53_9PEZI</name>
<feature type="region of interest" description="Disordered" evidence="1">
    <location>
        <begin position="770"/>
        <end position="833"/>
    </location>
</feature>
<feature type="compositionally biased region" description="Low complexity" evidence="1">
    <location>
        <begin position="933"/>
        <end position="942"/>
    </location>
</feature>
<evidence type="ECO:0000256" key="3">
    <source>
        <dbReference type="SAM" id="SignalP"/>
    </source>
</evidence>
<feature type="compositionally biased region" description="Low complexity" evidence="1">
    <location>
        <begin position="863"/>
        <end position="881"/>
    </location>
</feature>
<dbReference type="Pfam" id="PF05345">
    <property type="entry name" value="He_PIG"/>
    <property type="match status" value="3"/>
</dbReference>
<sequence>MAGRTVQTLARVSCTLCALFQIAAAIPNVAFPFNSQVPLVARLNQPYNFQISASTFAPDGASYVYSLAGQPAWLTINSATRSLTGTPGDGDAGSETFTLMAADSGGSVSMQCTLVVTTDPAPQLTGDFSKQLAESANLSSSEPPVVTLVPSTAFNFDFTPESFIDIIQRKLYYYATLSDHTPLPSWLKFDGERLTFSGVAPDLSAFPQSWDINLIASDVAGFAGTYASFTIAIGKQQLVFVPEEQEVNITAGDKVNITVLQNELFSNNANISPADLKNAEAKIPAWLHFDASTLAIIGTAPVDFSGANISVTATDSQGNMATAIINLTAGNASLFDGQIGTLSAEAGRSFTYHFDDSLFIQNDLKLSVSLPASADWLQYNEDTRDLEGDVPTSTKASTIKATLVAKLFNDEESQTQTFNIDVKAISPTTSRASIPTSTTSSPKVPTSTLASEDRSKQGLSGGVIAAIVVLAVAGAALLLFAMIWCMRRRRRDTAYVSRSPRPSKETISRPIRPPSDSAIEVPIDPYRDVEKGPGAGEGVPPTVPPKEDDPPPQITLNFATNSARPKSRWLKRISRVSQASSLGVGEDAIRQDQNIPEWGHASVALHTPHDSFSVPAELARVSRQSSQNSPTRKKSASPLKRLSLGLGIHGGGVARHSSRRTTGKHRRARSSFSALSTTREASSMLSLGTCGTSVLGQETRPSDFPQPPQSLHSANHSVPALGTMTAFSADPKRKSIRLVSRSDSVRDERPIDLKRQSFIRNRASTNIQSPLFTHGSRASSNNTRQTGEMSAKNSTAGSARRGRRGKSMLTMYSESSSLEPQHHHLDSPHRDSRRFSQKIRTAFQPNFPRAVTKSTLCDEAGGASRASRATTDSSGDWTSDSLNSQDWITELSKPRQERTFVLPGEASPTPPPPSAPPTSRQQSRQATPDAEAEAGAAPNSAAERLKQRALKKQLRERSSSPLSQNVQVINRTSPSVMRKTPSTRRNRLSDPLSLVSADSMHKGRPRIGNARRPVSVEEVQRLSSMRAEHDAATTAGSERDPCWLTEESDDEDIRGAGLIPPLGGSASKGNTMRSDLSGPAFL</sequence>
<dbReference type="GO" id="GO:0016020">
    <property type="term" value="C:membrane"/>
    <property type="evidence" value="ECO:0007669"/>
    <property type="project" value="InterPro"/>
</dbReference>
<evidence type="ECO:0000259" key="4">
    <source>
        <dbReference type="SMART" id="SM00736"/>
    </source>
</evidence>
<dbReference type="SMART" id="SM00736">
    <property type="entry name" value="CADG"/>
    <property type="match status" value="4"/>
</dbReference>
<dbReference type="Gene3D" id="2.60.40.10">
    <property type="entry name" value="Immunoglobulins"/>
    <property type="match status" value="4"/>
</dbReference>
<feature type="compositionally biased region" description="Polar residues" evidence="1">
    <location>
        <begin position="770"/>
        <end position="797"/>
    </location>
</feature>
<feature type="compositionally biased region" description="Basic residues" evidence="1">
    <location>
        <begin position="656"/>
        <end position="669"/>
    </location>
</feature>
<evidence type="ECO:0000313" key="5">
    <source>
        <dbReference type="EMBL" id="KXT17628.1"/>
    </source>
</evidence>
<dbReference type="InterPro" id="IPR006644">
    <property type="entry name" value="Cadg"/>
</dbReference>
<keyword evidence="2" id="KW-0472">Membrane</keyword>
<evidence type="ECO:0000256" key="1">
    <source>
        <dbReference type="SAM" id="MobiDB-lite"/>
    </source>
</evidence>
<keyword evidence="3" id="KW-0732">Signal</keyword>
<feature type="domain" description="Dystroglycan-type cadherin-like" evidence="4">
    <location>
        <begin position="249"/>
        <end position="336"/>
    </location>
</feature>
<dbReference type="GO" id="GO:0005509">
    <property type="term" value="F:calcium ion binding"/>
    <property type="evidence" value="ECO:0007669"/>
    <property type="project" value="InterPro"/>
</dbReference>
<dbReference type="EMBL" id="LFZO01000017">
    <property type="protein sequence ID" value="KXT17628.1"/>
    <property type="molecule type" value="Genomic_DNA"/>
</dbReference>
<feature type="region of interest" description="Disordered" evidence="1">
    <location>
        <begin position="621"/>
        <end position="677"/>
    </location>
</feature>
<dbReference type="Proteomes" id="UP000073492">
    <property type="component" value="Unassembled WGS sequence"/>
</dbReference>
<dbReference type="STRING" id="113226.A0A139IS53"/>
<feature type="compositionally biased region" description="Polar residues" evidence="1">
    <location>
        <begin position="810"/>
        <end position="819"/>
    </location>
</feature>
<feature type="domain" description="Dystroglycan-type cadherin-like" evidence="4">
    <location>
        <begin position="137"/>
        <end position="240"/>
    </location>
</feature>
<proteinExistence type="predicted"/>
<accession>A0A139IS53</accession>
<feature type="region of interest" description="Disordered" evidence="1">
    <location>
        <begin position="493"/>
        <end position="552"/>
    </location>
</feature>
<dbReference type="OrthoDB" id="41532at2759"/>
<feature type="region of interest" description="Disordered" evidence="1">
    <location>
        <begin position="901"/>
        <end position="992"/>
    </location>
</feature>
<dbReference type="InterPro" id="IPR013783">
    <property type="entry name" value="Ig-like_fold"/>
</dbReference>
<feature type="region of interest" description="Disordered" evidence="1">
    <location>
        <begin position="1024"/>
        <end position="1082"/>
    </location>
</feature>
<feature type="compositionally biased region" description="Basic and acidic residues" evidence="1">
    <location>
        <begin position="820"/>
        <end position="833"/>
    </location>
</feature>
<comment type="caution">
    <text evidence="5">The sequence shown here is derived from an EMBL/GenBank/DDBJ whole genome shotgun (WGS) entry which is preliminary data.</text>
</comment>
<keyword evidence="2" id="KW-0812">Transmembrane</keyword>
<protein>
    <recommendedName>
        <fullName evidence="4">Dystroglycan-type cadherin-like domain-containing protein</fullName>
    </recommendedName>
</protein>
<feature type="domain" description="Dystroglycan-type cadherin-like" evidence="4">
    <location>
        <begin position="341"/>
        <end position="429"/>
    </location>
</feature>
<feature type="compositionally biased region" description="Low complexity" evidence="1">
    <location>
        <begin position="429"/>
        <end position="448"/>
    </location>
</feature>
<dbReference type="AlphaFoldDB" id="A0A139IS53"/>
<organism evidence="5 6">
    <name type="scientific">Pseudocercospora musae</name>
    <dbReference type="NCBI Taxonomy" id="113226"/>
    <lineage>
        <taxon>Eukaryota</taxon>
        <taxon>Fungi</taxon>
        <taxon>Dikarya</taxon>
        <taxon>Ascomycota</taxon>
        <taxon>Pezizomycotina</taxon>
        <taxon>Dothideomycetes</taxon>
        <taxon>Dothideomycetidae</taxon>
        <taxon>Mycosphaerellales</taxon>
        <taxon>Mycosphaerellaceae</taxon>
        <taxon>Pseudocercospora</taxon>
    </lineage>
</organism>
<feature type="compositionally biased region" description="Basic and acidic residues" evidence="1">
    <location>
        <begin position="1024"/>
        <end position="1041"/>
    </location>
</feature>
<evidence type="ECO:0000256" key="2">
    <source>
        <dbReference type="SAM" id="Phobius"/>
    </source>
</evidence>
<evidence type="ECO:0000313" key="6">
    <source>
        <dbReference type="Proteomes" id="UP000073492"/>
    </source>
</evidence>
<feature type="transmembrane region" description="Helical" evidence="2">
    <location>
        <begin position="463"/>
        <end position="485"/>
    </location>
</feature>
<feature type="domain" description="Dystroglycan-type cadherin-like" evidence="4">
    <location>
        <begin position="28"/>
        <end position="123"/>
    </location>
</feature>
<feature type="region of interest" description="Disordered" evidence="1">
    <location>
        <begin position="855"/>
        <end position="885"/>
    </location>
</feature>
<keyword evidence="6" id="KW-1185">Reference proteome</keyword>
<gene>
    <name evidence="5" type="ORF">AC579_10125</name>
</gene>
<dbReference type="SUPFAM" id="SSF49313">
    <property type="entry name" value="Cadherin-like"/>
    <property type="match status" value="4"/>
</dbReference>
<feature type="compositionally biased region" description="Polar residues" evidence="1">
    <location>
        <begin position="959"/>
        <end position="975"/>
    </location>
</feature>
<feature type="chain" id="PRO_5007297641" description="Dystroglycan-type cadherin-like domain-containing protein" evidence="3">
    <location>
        <begin position="26"/>
        <end position="1082"/>
    </location>
</feature>